<dbReference type="PANTHER" id="PTHR35910:SF1">
    <property type="entry name" value="2EXR DOMAIN-CONTAINING PROTEIN"/>
    <property type="match status" value="1"/>
</dbReference>
<dbReference type="Proteomes" id="UP000813385">
    <property type="component" value="Unassembled WGS sequence"/>
</dbReference>
<dbReference type="InterPro" id="IPR045518">
    <property type="entry name" value="2EXR"/>
</dbReference>
<dbReference type="OrthoDB" id="4802527at2759"/>
<evidence type="ECO:0000313" key="3">
    <source>
        <dbReference type="EMBL" id="KAH7354240.1"/>
    </source>
</evidence>
<reference evidence="3" key="1">
    <citation type="journal article" date="2021" name="Nat. Commun.">
        <title>Genetic determinants of endophytism in the Arabidopsis root mycobiome.</title>
        <authorList>
            <person name="Mesny F."/>
            <person name="Miyauchi S."/>
            <person name="Thiergart T."/>
            <person name="Pickel B."/>
            <person name="Atanasova L."/>
            <person name="Karlsson M."/>
            <person name="Huettel B."/>
            <person name="Barry K.W."/>
            <person name="Haridas S."/>
            <person name="Chen C."/>
            <person name="Bauer D."/>
            <person name="Andreopoulos W."/>
            <person name="Pangilinan J."/>
            <person name="LaButti K."/>
            <person name="Riley R."/>
            <person name="Lipzen A."/>
            <person name="Clum A."/>
            <person name="Drula E."/>
            <person name="Henrissat B."/>
            <person name="Kohler A."/>
            <person name="Grigoriev I.V."/>
            <person name="Martin F.M."/>
            <person name="Hacquard S."/>
        </authorList>
    </citation>
    <scope>NUCLEOTIDE SEQUENCE</scope>
    <source>
        <strain evidence="3">MPI-CAGE-AT-0016</strain>
    </source>
</reference>
<evidence type="ECO:0000313" key="4">
    <source>
        <dbReference type="Proteomes" id="UP000813385"/>
    </source>
</evidence>
<comment type="caution">
    <text evidence="3">The sequence shown here is derived from an EMBL/GenBank/DDBJ whole genome shotgun (WGS) entry which is preliminary data.</text>
</comment>
<evidence type="ECO:0000259" key="2">
    <source>
        <dbReference type="Pfam" id="PF20150"/>
    </source>
</evidence>
<dbReference type="Pfam" id="PF20150">
    <property type="entry name" value="2EXR"/>
    <property type="match status" value="1"/>
</dbReference>
<evidence type="ECO:0000256" key="1">
    <source>
        <dbReference type="SAM" id="MobiDB-lite"/>
    </source>
</evidence>
<gene>
    <name evidence="3" type="ORF">B0T11DRAFT_321026</name>
</gene>
<keyword evidence="4" id="KW-1185">Reference proteome</keyword>
<dbReference type="PANTHER" id="PTHR35910">
    <property type="entry name" value="2EXR DOMAIN-CONTAINING PROTEIN"/>
    <property type="match status" value="1"/>
</dbReference>
<sequence length="291" mass="34495">MMKLFKTLTPAKKNPAPLKEGRPGTGRPHSEAPIFHHFTLLPFELRQHIWELSIEPRRVVVRPRGVTFETKEERMWYGGVDPCLPPLTMAPGSLHACTESRSYLLRYYTKAFLRDSAPFYIWVNFDIDTICVIDQGLVGFPEEMRLIKHLHLEIRTPEDEEPFDWTMGYHELRHMPLLEDLEIPTESGREWWAQGLEWMIDWYYHEHHDPVRFRARIVCDDPDDEVSEVNPDNYLKVGRDGMRKRWLEHPDFFSENPEFPDSDDDTQCQPRWRHVTGCGCSREDRWPPARP</sequence>
<feature type="domain" description="2EXR" evidence="2">
    <location>
        <begin position="35"/>
        <end position="130"/>
    </location>
</feature>
<name>A0A8K0T9B3_9PEZI</name>
<organism evidence="3 4">
    <name type="scientific">Plectosphaerella cucumerina</name>
    <dbReference type="NCBI Taxonomy" id="40658"/>
    <lineage>
        <taxon>Eukaryota</taxon>
        <taxon>Fungi</taxon>
        <taxon>Dikarya</taxon>
        <taxon>Ascomycota</taxon>
        <taxon>Pezizomycotina</taxon>
        <taxon>Sordariomycetes</taxon>
        <taxon>Hypocreomycetidae</taxon>
        <taxon>Glomerellales</taxon>
        <taxon>Plectosphaerellaceae</taxon>
        <taxon>Plectosphaerella</taxon>
    </lineage>
</organism>
<protein>
    <recommendedName>
        <fullName evidence="2">2EXR domain-containing protein</fullName>
    </recommendedName>
</protein>
<proteinExistence type="predicted"/>
<feature type="region of interest" description="Disordered" evidence="1">
    <location>
        <begin position="1"/>
        <end position="27"/>
    </location>
</feature>
<dbReference type="AlphaFoldDB" id="A0A8K0T9B3"/>
<accession>A0A8K0T9B3</accession>
<dbReference type="EMBL" id="JAGPXD010000005">
    <property type="protein sequence ID" value="KAH7354240.1"/>
    <property type="molecule type" value="Genomic_DNA"/>
</dbReference>